<organism evidence="1 2">
    <name type="scientific">Trichogramma brassicae</name>
    <dbReference type="NCBI Taxonomy" id="86971"/>
    <lineage>
        <taxon>Eukaryota</taxon>
        <taxon>Metazoa</taxon>
        <taxon>Ecdysozoa</taxon>
        <taxon>Arthropoda</taxon>
        <taxon>Hexapoda</taxon>
        <taxon>Insecta</taxon>
        <taxon>Pterygota</taxon>
        <taxon>Neoptera</taxon>
        <taxon>Endopterygota</taxon>
        <taxon>Hymenoptera</taxon>
        <taxon>Apocrita</taxon>
        <taxon>Proctotrupomorpha</taxon>
        <taxon>Chalcidoidea</taxon>
        <taxon>Trichogrammatidae</taxon>
        <taxon>Trichogramma</taxon>
    </lineage>
</organism>
<dbReference type="Proteomes" id="UP000479190">
    <property type="component" value="Unassembled WGS sequence"/>
</dbReference>
<gene>
    <name evidence="1" type="ORF">TBRA_LOCUS16412</name>
</gene>
<dbReference type="EMBL" id="CADCXV010001494">
    <property type="protein sequence ID" value="CAB0044831.1"/>
    <property type="molecule type" value="Genomic_DNA"/>
</dbReference>
<evidence type="ECO:0000313" key="2">
    <source>
        <dbReference type="Proteomes" id="UP000479190"/>
    </source>
</evidence>
<sequence>SSPEGTTPYGPGYLYKMKKYEHILSRSYREFLVVLLLNYFKYCKGNMSIDKSYFTDQKKFGRKSHLLDHQKTVHEGRKDYACVLLVPLHKVLPKNVRFHNWQQTLFH</sequence>
<proteinExistence type="predicted"/>
<reference evidence="1 2" key="1">
    <citation type="submission" date="2020-02" db="EMBL/GenBank/DDBJ databases">
        <authorList>
            <person name="Ferguson B K."/>
        </authorList>
    </citation>
    <scope>NUCLEOTIDE SEQUENCE [LARGE SCALE GENOMIC DNA]</scope>
</reference>
<name>A0A6H5J444_9HYME</name>
<evidence type="ECO:0000313" key="1">
    <source>
        <dbReference type="EMBL" id="CAB0044831.1"/>
    </source>
</evidence>
<accession>A0A6H5J444</accession>
<protein>
    <submittedName>
        <fullName evidence="1">Uncharacterized protein</fullName>
    </submittedName>
</protein>
<feature type="non-terminal residue" evidence="1">
    <location>
        <position position="1"/>
    </location>
</feature>
<dbReference type="OrthoDB" id="6077919at2759"/>
<keyword evidence="2" id="KW-1185">Reference proteome</keyword>
<dbReference type="AlphaFoldDB" id="A0A6H5J444"/>